<comment type="caution">
    <text evidence="2">The sequence shown here is derived from an EMBL/GenBank/DDBJ whole genome shotgun (WGS) entry which is preliminary data.</text>
</comment>
<feature type="compositionally biased region" description="Basic residues" evidence="1">
    <location>
        <begin position="102"/>
        <end position="113"/>
    </location>
</feature>
<dbReference type="AlphaFoldDB" id="A0A4R6Z4P3"/>
<keyword evidence="3" id="KW-1185">Reference proteome</keyword>
<feature type="region of interest" description="Disordered" evidence="1">
    <location>
        <begin position="42"/>
        <end position="129"/>
    </location>
</feature>
<sequence length="206" mass="22613">MSRASTAVAASRSFGPGMARNRGIRGPFLFAFFLFGQAKRKKVAGRRRAKPPLLWAPNHSGPCRQAKPPLLRAPNQSSTAGARNGPHRAKTTTPPTADSFAKTRRRSRVRHRPSPQPTRPTAVGRVGAKQNSEIPFPCSLFIEQGNRIPATAKNRLRKIESQKSKPQDIVANTFPRATTTALRPASFARYNAWSQRLRHSSSTSPG</sequence>
<reference evidence="2 3" key="1">
    <citation type="submission" date="2019-03" db="EMBL/GenBank/DDBJ databases">
        <title>Genomic Encyclopedia of Type Strains, Phase IV (KMG-IV): sequencing the most valuable type-strain genomes for metagenomic binning, comparative biology and taxonomic classification.</title>
        <authorList>
            <person name="Goeker M."/>
        </authorList>
    </citation>
    <scope>NUCLEOTIDE SEQUENCE [LARGE SCALE GENOMIC DNA]</scope>
    <source>
        <strain evidence="2 3">DSM 21667</strain>
    </source>
</reference>
<feature type="compositionally biased region" description="Low complexity" evidence="1">
    <location>
        <begin position="1"/>
        <end position="13"/>
    </location>
</feature>
<organism evidence="2 3">
    <name type="scientific">Tahibacter aquaticus</name>
    <dbReference type="NCBI Taxonomy" id="520092"/>
    <lineage>
        <taxon>Bacteria</taxon>
        <taxon>Pseudomonadati</taxon>
        <taxon>Pseudomonadota</taxon>
        <taxon>Gammaproteobacteria</taxon>
        <taxon>Lysobacterales</taxon>
        <taxon>Rhodanobacteraceae</taxon>
        <taxon>Tahibacter</taxon>
    </lineage>
</organism>
<dbReference type="Proteomes" id="UP000295293">
    <property type="component" value="Unassembled WGS sequence"/>
</dbReference>
<evidence type="ECO:0000313" key="3">
    <source>
        <dbReference type="Proteomes" id="UP000295293"/>
    </source>
</evidence>
<protein>
    <submittedName>
        <fullName evidence="2">Uncharacterized protein</fullName>
    </submittedName>
</protein>
<name>A0A4R6Z4P3_9GAMM</name>
<feature type="region of interest" description="Disordered" evidence="1">
    <location>
        <begin position="1"/>
        <end position="20"/>
    </location>
</feature>
<gene>
    <name evidence="2" type="ORF">DFR29_103178</name>
</gene>
<evidence type="ECO:0000256" key="1">
    <source>
        <dbReference type="SAM" id="MobiDB-lite"/>
    </source>
</evidence>
<dbReference type="EMBL" id="SNZH01000003">
    <property type="protein sequence ID" value="TDR46642.1"/>
    <property type="molecule type" value="Genomic_DNA"/>
</dbReference>
<proteinExistence type="predicted"/>
<accession>A0A4R6Z4P3</accession>
<evidence type="ECO:0000313" key="2">
    <source>
        <dbReference type="EMBL" id="TDR46642.1"/>
    </source>
</evidence>